<evidence type="ECO:0000256" key="8">
    <source>
        <dbReference type="ARBA" id="ARBA00023180"/>
    </source>
</evidence>
<dbReference type="Pfam" id="PF13855">
    <property type="entry name" value="LRR_8"/>
    <property type="match status" value="4"/>
</dbReference>
<dbReference type="SMART" id="SM00369">
    <property type="entry name" value="LRR_TYP"/>
    <property type="match status" value="11"/>
</dbReference>
<dbReference type="AlphaFoldDB" id="A0A3Q0SXG8"/>
<dbReference type="PROSITE" id="PS51450">
    <property type="entry name" value="LRR"/>
    <property type="match status" value="2"/>
</dbReference>
<organism evidence="11 12">
    <name type="scientific">Amphilophus citrinellus</name>
    <name type="common">Midas cichlid</name>
    <name type="synonym">Cichlasoma citrinellum</name>
    <dbReference type="NCBI Taxonomy" id="61819"/>
    <lineage>
        <taxon>Eukaryota</taxon>
        <taxon>Metazoa</taxon>
        <taxon>Chordata</taxon>
        <taxon>Craniata</taxon>
        <taxon>Vertebrata</taxon>
        <taxon>Euteleostomi</taxon>
        <taxon>Actinopterygii</taxon>
        <taxon>Neopterygii</taxon>
        <taxon>Teleostei</taxon>
        <taxon>Neoteleostei</taxon>
        <taxon>Acanthomorphata</taxon>
        <taxon>Ovalentaria</taxon>
        <taxon>Cichlomorphae</taxon>
        <taxon>Cichliformes</taxon>
        <taxon>Cichlidae</taxon>
        <taxon>New World cichlids</taxon>
        <taxon>Cichlasomatinae</taxon>
        <taxon>Heroini</taxon>
        <taxon>Amphilophus</taxon>
    </lineage>
</organism>
<dbReference type="PANTHER" id="PTHR24365">
    <property type="entry name" value="TOLL-LIKE RECEPTOR"/>
    <property type="match status" value="1"/>
</dbReference>
<comment type="subcellular location">
    <subcellularLocation>
        <location evidence="1">Membrane</location>
        <topology evidence="1">Single-pass membrane protein</topology>
    </subcellularLocation>
</comment>
<keyword evidence="3 9" id="KW-0812">Transmembrane</keyword>
<keyword evidence="4 10" id="KW-0732">Signal</keyword>
<evidence type="ECO:0000256" key="9">
    <source>
        <dbReference type="SAM" id="Phobius"/>
    </source>
</evidence>
<dbReference type="GO" id="GO:0007165">
    <property type="term" value="P:signal transduction"/>
    <property type="evidence" value="ECO:0007669"/>
    <property type="project" value="TreeGrafter"/>
</dbReference>
<evidence type="ECO:0000256" key="10">
    <source>
        <dbReference type="SAM" id="SignalP"/>
    </source>
</evidence>
<dbReference type="PRINTS" id="PR00019">
    <property type="entry name" value="LEURICHRPT"/>
</dbReference>
<dbReference type="GO" id="GO:0005886">
    <property type="term" value="C:plasma membrane"/>
    <property type="evidence" value="ECO:0007669"/>
    <property type="project" value="TreeGrafter"/>
</dbReference>
<evidence type="ECO:0000256" key="4">
    <source>
        <dbReference type="ARBA" id="ARBA00022729"/>
    </source>
</evidence>
<evidence type="ECO:0000256" key="3">
    <source>
        <dbReference type="ARBA" id="ARBA00022692"/>
    </source>
</evidence>
<dbReference type="Gene3D" id="3.80.10.10">
    <property type="entry name" value="Ribonuclease Inhibitor"/>
    <property type="match status" value="4"/>
</dbReference>
<feature type="signal peptide" evidence="10">
    <location>
        <begin position="1"/>
        <end position="25"/>
    </location>
</feature>
<feature type="chain" id="PRO_5018711734" description="LRRCT domain-containing protein" evidence="10">
    <location>
        <begin position="26"/>
        <end position="642"/>
    </location>
</feature>
<protein>
    <recommendedName>
        <fullName evidence="13">LRRCT domain-containing protein</fullName>
    </recommendedName>
</protein>
<evidence type="ECO:0000313" key="11">
    <source>
        <dbReference type="Ensembl" id="ENSACIP00000027427.1"/>
    </source>
</evidence>
<dbReference type="STRING" id="61819.ENSACIP00000027427"/>
<keyword evidence="6 9" id="KW-1133">Transmembrane helix</keyword>
<sequence>MGSWYSNIILRHLVLLLFHFNPSLSYSLKNCTIDYRENPSKIHRDDFDDMPKLIRVTFIRLLALKKLCMRDNRLTNLTGGLFQGLSNLTMLDLCGNQIQFIHRMTFQHLTSLETVLLDSNRLQQVTSIQSILQLPHIQTLTISSNLFSSFQTKDLPPNVSSSLTMLDLSSNKLKEFSITTPIFPHLQTIDLSHISGLKWDIPDKIFLRNITQLYLSFPLMSFEKFQKILRLDLYYNHLTKSIAELVSCSQLTELDLSVTHIKELPKGTIHSMKQLTYLTLYTNMLTNVPDDIKSLSSLKILNMNDNHISKLDCEVFSNTSNLTELYLSENLIANLEGCVFENLNDLKVLDLSQNLLQTFGGTFKVGVQKLEFLDLSNNFRSVFESNSENHSLSFNTDSTFKTRHPSKNEASCTLKSLKIFTVLCKHYQCYLPFKELTENVQLTALETDMFQFNRHLKSLTIQNADLFNVKPELFMPIPNLQALDLSRSSLKTLDFLMLANLSALRYLNLGYNEVTVINEEVFQFLPALTFLDLDHNPFTCDCLNAGFIHWVKSNKQTQVGNAHQYTCSFPVTEQGKMLLDFDIQACWMGTNFICFISSMCLVLLTLLISFIYSFLRNNLISCVIVSCGSTCPLCTVRRCSHP</sequence>
<accession>A0A3Q0SXG8</accession>
<reference evidence="11" key="1">
    <citation type="submission" date="2025-08" db="UniProtKB">
        <authorList>
            <consortium name="Ensembl"/>
        </authorList>
    </citation>
    <scope>IDENTIFICATION</scope>
</reference>
<dbReference type="GeneTree" id="ENSGT00940000161095"/>
<evidence type="ECO:0000256" key="1">
    <source>
        <dbReference type="ARBA" id="ARBA00004167"/>
    </source>
</evidence>
<dbReference type="Ensembl" id="ENSACIT00000028149.1">
    <property type="protein sequence ID" value="ENSACIP00000027427.1"/>
    <property type="gene ID" value="ENSACIG00000021238.1"/>
</dbReference>
<dbReference type="SUPFAM" id="SSF52058">
    <property type="entry name" value="L domain-like"/>
    <property type="match status" value="2"/>
</dbReference>
<dbReference type="InterPro" id="IPR001611">
    <property type="entry name" value="Leu-rich_rpt"/>
</dbReference>
<dbReference type="Proteomes" id="UP000261340">
    <property type="component" value="Unplaced"/>
</dbReference>
<dbReference type="SMART" id="SM00365">
    <property type="entry name" value="LRR_SD22"/>
    <property type="match status" value="6"/>
</dbReference>
<dbReference type="GO" id="GO:0038023">
    <property type="term" value="F:signaling receptor activity"/>
    <property type="evidence" value="ECO:0007669"/>
    <property type="project" value="TreeGrafter"/>
</dbReference>
<feature type="transmembrane region" description="Helical" evidence="9">
    <location>
        <begin position="587"/>
        <end position="612"/>
    </location>
</feature>
<reference evidence="11" key="2">
    <citation type="submission" date="2025-09" db="UniProtKB">
        <authorList>
            <consortium name="Ensembl"/>
        </authorList>
    </citation>
    <scope>IDENTIFICATION</scope>
</reference>
<keyword evidence="2" id="KW-0433">Leucine-rich repeat</keyword>
<evidence type="ECO:0000256" key="5">
    <source>
        <dbReference type="ARBA" id="ARBA00022737"/>
    </source>
</evidence>
<keyword evidence="7 9" id="KW-0472">Membrane</keyword>
<evidence type="ECO:0000313" key="12">
    <source>
        <dbReference type="Proteomes" id="UP000261340"/>
    </source>
</evidence>
<dbReference type="PANTHER" id="PTHR24365:SF522">
    <property type="entry name" value="LOW QUALITY PROTEIN: TOLL-LIKE RECEPTOR 13-RELATED"/>
    <property type="match status" value="1"/>
</dbReference>
<proteinExistence type="predicted"/>
<dbReference type="InterPro" id="IPR003591">
    <property type="entry name" value="Leu-rich_rpt_typical-subtyp"/>
</dbReference>
<evidence type="ECO:0008006" key="13">
    <source>
        <dbReference type="Google" id="ProtNLM"/>
    </source>
</evidence>
<dbReference type="InterPro" id="IPR032675">
    <property type="entry name" value="LRR_dom_sf"/>
</dbReference>
<evidence type="ECO:0000256" key="7">
    <source>
        <dbReference type="ARBA" id="ARBA00023136"/>
    </source>
</evidence>
<keyword evidence="8" id="KW-0325">Glycoprotein</keyword>
<evidence type="ECO:0000256" key="2">
    <source>
        <dbReference type="ARBA" id="ARBA00022614"/>
    </source>
</evidence>
<keyword evidence="5" id="KW-0677">Repeat</keyword>
<name>A0A3Q0SXG8_AMPCI</name>
<keyword evidence="12" id="KW-1185">Reference proteome</keyword>
<dbReference type="OMA" id="FQFNQKL"/>
<evidence type="ECO:0000256" key="6">
    <source>
        <dbReference type="ARBA" id="ARBA00022989"/>
    </source>
</evidence>